<dbReference type="PROSITE" id="PS50157">
    <property type="entry name" value="ZINC_FINGER_C2H2_2"/>
    <property type="match status" value="1"/>
</dbReference>
<reference evidence="2" key="1">
    <citation type="submission" date="2020-03" db="EMBL/GenBank/DDBJ databases">
        <title>The deep terrestrial virosphere.</title>
        <authorList>
            <person name="Holmfeldt K."/>
            <person name="Nilsson E."/>
            <person name="Simone D."/>
            <person name="Lopez-Fernandez M."/>
            <person name="Wu X."/>
            <person name="de Brujin I."/>
            <person name="Lundin D."/>
            <person name="Andersson A."/>
            <person name="Bertilsson S."/>
            <person name="Dopson M."/>
        </authorList>
    </citation>
    <scope>NUCLEOTIDE SEQUENCE</scope>
    <source>
        <strain evidence="2">MM415B02878</strain>
    </source>
</reference>
<evidence type="ECO:0000259" key="1">
    <source>
        <dbReference type="PROSITE" id="PS50157"/>
    </source>
</evidence>
<evidence type="ECO:0000313" key="2">
    <source>
        <dbReference type="EMBL" id="QJA87854.1"/>
    </source>
</evidence>
<dbReference type="PROSITE" id="PS00028">
    <property type="entry name" value="ZINC_FINGER_C2H2_1"/>
    <property type="match status" value="1"/>
</dbReference>
<name>A0A6M3L2V1_9ZZZZ</name>
<sequence>MPECEKCGATFETDNQLRGHMMSHARSENRKKTVDRKKRVGLGAPHKRLSLPEIPGKHTHWINDKWGRDPTRIQRALTAGYEFIDSEGMVVGEGAVDGNQDPGNRMSRTVGTNKDGSQIVAYAMAIDQELYDEYQAEKQVPVDRVEASIKRGQFENKIGETGFVPEDGISMTVER</sequence>
<feature type="domain" description="C2H2-type" evidence="1">
    <location>
        <begin position="2"/>
        <end position="29"/>
    </location>
</feature>
<proteinExistence type="predicted"/>
<protein>
    <recommendedName>
        <fullName evidence="1">C2H2-type domain-containing protein</fullName>
    </recommendedName>
</protein>
<dbReference type="AlphaFoldDB" id="A0A6M3L2V1"/>
<dbReference type="InterPro" id="IPR013087">
    <property type="entry name" value="Znf_C2H2_type"/>
</dbReference>
<gene>
    <name evidence="2" type="ORF">MM415B02878_0002</name>
</gene>
<organism evidence="2">
    <name type="scientific">viral metagenome</name>
    <dbReference type="NCBI Taxonomy" id="1070528"/>
    <lineage>
        <taxon>unclassified sequences</taxon>
        <taxon>metagenomes</taxon>
        <taxon>organismal metagenomes</taxon>
    </lineage>
</organism>
<dbReference type="EMBL" id="MT142737">
    <property type="protein sequence ID" value="QJA87854.1"/>
    <property type="molecule type" value="Genomic_DNA"/>
</dbReference>
<accession>A0A6M3L2V1</accession>